<keyword evidence="1" id="KW-0067">ATP-binding</keyword>
<protein>
    <submittedName>
        <fullName evidence="3">ATP-grasp domain-containing protein</fullName>
    </submittedName>
</protein>
<reference evidence="3 4" key="1">
    <citation type="submission" date="2024-11" db="EMBL/GenBank/DDBJ databases">
        <authorList>
            <person name="Heng Y.C."/>
            <person name="Lim A.C.H."/>
            <person name="Lee J.K.Y."/>
            <person name="Kittelmann S."/>
        </authorList>
    </citation>
    <scope>NUCLEOTIDE SEQUENCE [LARGE SCALE GENOMIC DNA]</scope>
    <source>
        <strain evidence="3 4">WILCCON 0269</strain>
    </source>
</reference>
<evidence type="ECO:0000259" key="2">
    <source>
        <dbReference type="PROSITE" id="PS50975"/>
    </source>
</evidence>
<dbReference type="Proteomes" id="UP001623660">
    <property type="component" value="Unassembled WGS sequence"/>
</dbReference>
<dbReference type="RefSeq" id="WP_406793209.1">
    <property type="nucleotide sequence ID" value="NZ_JBJHZX010000025.1"/>
</dbReference>
<proteinExistence type="predicted"/>
<dbReference type="NCBIfam" id="NF009402">
    <property type="entry name" value="PRK12767.1-1"/>
    <property type="match status" value="1"/>
</dbReference>
<dbReference type="Gene3D" id="3.40.50.20">
    <property type="match status" value="1"/>
</dbReference>
<evidence type="ECO:0000256" key="1">
    <source>
        <dbReference type="PROSITE-ProRule" id="PRU00409"/>
    </source>
</evidence>
<evidence type="ECO:0000313" key="3">
    <source>
        <dbReference type="EMBL" id="MFL0197103.1"/>
    </source>
</evidence>
<sequence>MDDTNILITGIGGAGFGEQILKALKISDLKLFIVGTDITDICFNKKDVDEFLTIPPASDFKYEQNIRDIIIKYNIKAIFPGSEPELRFFNKNREKFNDVYIAINSREIIELCMDKFETYERLNKLGILLPKYNKINCISAIESIDYFPVILKPSTGSGGSSHVYIAFDSWELKLFTEYMLKLDIDIVAQEYIGYDNNEYTIGISSDKNGNVISSIILKRIINNGLSTSKKINVNGKSMLISSGISQGEFIHDENIKKQAELIAKKLNSRGPINIQGRVKNDKLLIFEINPRLSGTTSLRAIVGYNEPANMIRQNILEENVSFNYSDKLILRSIIESDIT</sequence>
<dbReference type="InterPro" id="IPR048764">
    <property type="entry name" value="PylC_N"/>
</dbReference>
<keyword evidence="4" id="KW-1185">Reference proteome</keyword>
<gene>
    <name evidence="3" type="ORF">ACJDU8_16275</name>
</gene>
<feature type="domain" description="ATP-grasp" evidence="2">
    <location>
        <begin position="119"/>
        <end position="315"/>
    </location>
</feature>
<name>A0ABW8SN64_9CLOT</name>
<accession>A0ABW8SN64</accession>
<dbReference type="Gene3D" id="3.30.470.20">
    <property type="entry name" value="ATP-grasp fold, B domain"/>
    <property type="match status" value="1"/>
</dbReference>
<dbReference type="InterPro" id="IPR003806">
    <property type="entry name" value="ATP-grasp_PylC-type"/>
</dbReference>
<dbReference type="Pfam" id="PF02655">
    <property type="entry name" value="ATP-grasp_3"/>
    <property type="match status" value="1"/>
</dbReference>
<dbReference type="InterPro" id="IPR011761">
    <property type="entry name" value="ATP-grasp"/>
</dbReference>
<dbReference type="SUPFAM" id="SSF56059">
    <property type="entry name" value="Glutathione synthetase ATP-binding domain-like"/>
    <property type="match status" value="1"/>
</dbReference>
<dbReference type="EMBL" id="JBJHZX010000025">
    <property type="protein sequence ID" value="MFL0197103.1"/>
    <property type="molecule type" value="Genomic_DNA"/>
</dbReference>
<comment type="caution">
    <text evidence="3">The sequence shown here is derived from an EMBL/GenBank/DDBJ whole genome shotgun (WGS) entry which is preliminary data.</text>
</comment>
<organism evidence="3 4">
    <name type="scientific">Candidatus Clostridium eludens</name>
    <dbReference type="NCBI Taxonomy" id="3381663"/>
    <lineage>
        <taxon>Bacteria</taxon>
        <taxon>Bacillati</taxon>
        <taxon>Bacillota</taxon>
        <taxon>Clostridia</taxon>
        <taxon>Eubacteriales</taxon>
        <taxon>Clostridiaceae</taxon>
        <taxon>Clostridium</taxon>
    </lineage>
</organism>
<keyword evidence="1" id="KW-0547">Nucleotide-binding</keyword>
<dbReference type="PROSITE" id="PS50975">
    <property type="entry name" value="ATP_GRASP"/>
    <property type="match status" value="1"/>
</dbReference>
<dbReference type="Pfam" id="PF21360">
    <property type="entry name" value="PylC-like_N"/>
    <property type="match status" value="1"/>
</dbReference>
<evidence type="ECO:0000313" key="4">
    <source>
        <dbReference type="Proteomes" id="UP001623660"/>
    </source>
</evidence>